<evidence type="ECO:0008006" key="5">
    <source>
        <dbReference type="Google" id="ProtNLM"/>
    </source>
</evidence>
<name>A0A919TRN8_9ACTN</name>
<keyword evidence="4" id="KW-1185">Reference proteome</keyword>
<comment type="caution">
    <text evidence="3">The sequence shown here is derived from an EMBL/GenBank/DDBJ whole genome shotgun (WGS) entry which is preliminary data.</text>
</comment>
<evidence type="ECO:0000313" key="3">
    <source>
        <dbReference type="EMBL" id="GIF20493.1"/>
    </source>
</evidence>
<keyword evidence="2" id="KW-0812">Transmembrane</keyword>
<feature type="region of interest" description="Disordered" evidence="1">
    <location>
        <begin position="1"/>
        <end position="36"/>
    </location>
</feature>
<feature type="transmembrane region" description="Helical" evidence="2">
    <location>
        <begin position="45"/>
        <end position="67"/>
    </location>
</feature>
<keyword evidence="2" id="KW-1133">Transmembrane helix</keyword>
<proteinExistence type="predicted"/>
<feature type="region of interest" description="Disordered" evidence="1">
    <location>
        <begin position="157"/>
        <end position="189"/>
    </location>
</feature>
<evidence type="ECO:0000256" key="1">
    <source>
        <dbReference type="SAM" id="MobiDB-lite"/>
    </source>
</evidence>
<feature type="compositionally biased region" description="Low complexity" evidence="1">
    <location>
        <begin position="164"/>
        <end position="177"/>
    </location>
</feature>
<evidence type="ECO:0000313" key="4">
    <source>
        <dbReference type="Proteomes" id="UP000623608"/>
    </source>
</evidence>
<dbReference type="AlphaFoldDB" id="A0A919TRN8"/>
<feature type="compositionally biased region" description="Basic and acidic residues" evidence="1">
    <location>
        <begin position="26"/>
        <end position="36"/>
    </location>
</feature>
<gene>
    <name evidence="3" type="ORF">Ate02nite_32230</name>
</gene>
<feature type="compositionally biased region" description="Basic and acidic residues" evidence="1">
    <location>
        <begin position="179"/>
        <end position="189"/>
    </location>
</feature>
<organism evidence="3 4">
    <name type="scientific">Paractinoplanes tereljensis</name>
    <dbReference type="NCBI Taxonomy" id="571912"/>
    <lineage>
        <taxon>Bacteria</taxon>
        <taxon>Bacillati</taxon>
        <taxon>Actinomycetota</taxon>
        <taxon>Actinomycetes</taxon>
        <taxon>Micromonosporales</taxon>
        <taxon>Micromonosporaceae</taxon>
        <taxon>Paractinoplanes</taxon>
    </lineage>
</organism>
<dbReference type="EMBL" id="BOMY01000022">
    <property type="protein sequence ID" value="GIF20493.1"/>
    <property type="molecule type" value="Genomic_DNA"/>
</dbReference>
<dbReference type="Proteomes" id="UP000623608">
    <property type="component" value="Unassembled WGS sequence"/>
</dbReference>
<keyword evidence="2" id="KW-0472">Membrane</keyword>
<reference evidence="3" key="1">
    <citation type="submission" date="2021-01" db="EMBL/GenBank/DDBJ databases">
        <title>Whole genome shotgun sequence of Actinoplanes tereljensis NBRC 105297.</title>
        <authorList>
            <person name="Komaki H."/>
            <person name="Tamura T."/>
        </authorList>
    </citation>
    <scope>NUCLEOTIDE SEQUENCE</scope>
    <source>
        <strain evidence="3">NBRC 105297</strain>
    </source>
</reference>
<evidence type="ECO:0000256" key="2">
    <source>
        <dbReference type="SAM" id="Phobius"/>
    </source>
</evidence>
<sequence length="189" mass="19165">MRTGPAGPHRPVRFGRNRAATGIATERGKDETPPIKESPVRLRRVAVAAALVTAVVIPAAATVAVAAPTSSAGHAAAYEALSRPSRFSATGTVAAVSGRTVTIKISSKKSMTVTVTGNAQIRVNGKTGTVADLGTGFSITVNGTRSGSDYLASRVEARGKKTQAGPAVRPSASAPASHQARESGADRPV</sequence>
<protein>
    <recommendedName>
        <fullName evidence="5">DUF5666 domain-containing protein</fullName>
    </recommendedName>
</protein>
<accession>A0A919TRN8</accession>